<dbReference type="InterPro" id="IPR036322">
    <property type="entry name" value="WD40_repeat_dom_sf"/>
</dbReference>
<dbReference type="EMBL" id="UZAH01031259">
    <property type="protein sequence ID" value="VDP14662.1"/>
    <property type="molecule type" value="Genomic_DNA"/>
</dbReference>
<evidence type="ECO:0000256" key="2">
    <source>
        <dbReference type="ARBA" id="ARBA00022737"/>
    </source>
</evidence>
<dbReference type="Gene3D" id="2.130.10.10">
    <property type="entry name" value="YVTN repeat-like/Quinoprotein amine dehydrogenase"/>
    <property type="match status" value="1"/>
</dbReference>
<organism evidence="5 6">
    <name type="scientific">Heligmosomoides polygyrus</name>
    <name type="common">Parasitic roundworm</name>
    <dbReference type="NCBI Taxonomy" id="6339"/>
    <lineage>
        <taxon>Eukaryota</taxon>
        <taxon>Metazoa</taxon>
        <taxon>Ecdysozoa</taxon>
        <taxon>Nematoda</taxon>
        <taxon>Chromadorea</taxon>
        <taxon>Rhabditida</taxon>
        <taxon>Rhabditina</taxon>
        <taxon>Rhabditomorpha</taxon>
        <taxon>Strongyloidea</taxon>
        <taxon>Heligmosomidae</taxon>
        <taxon>Heligmosomoides</taxon>
    </lineage>
</organism>
<sequence>MESDEEIDEDHIEQVIDCSDLRNPSGEQSSSDDEDQQSTSNISEGGAREVIDDSLCALQAHEQDCFAIAIVAERWLASGGEDDVAFLWDQHVSGKFVTHYSDPVLKIEHGDSVTHVGFNNAQTLLATADMSGKIVVTQLSDLNTRAKINECNDLEWMCWHTTSDILFAGDKDGLVWMWLIGPSGVAQSKVYSGNGSSCADGILLPDGRRLLAGYADGSRGKGQWRHLHCVCEFTCISCAGFPRKGFERDRKENEEMTLHDLGL</sequence>
<dbReference type="Proteomes" id="UP000050761">
    <property type="component" value="Unassembled WGS sequence"/>
</dbReference>
<dbReference type="OrthoDB" id="10261640at2759"/>
<feature type="compositionally biased region" description="Acidic residues" evidence="3">
    <location>
        <begin position="1"/>
        <end position="11"/>
    </location>
</feature>
<keyword evidence="1" id="KW-0853">WD repeat</keyword>
<dbReference type="PANTHER" id="PTHR19857:SF8">
    <property type="entry name" value="ANGIO-ASSOCIATED MIGRATORY CELL PROTEIN"/>
    <property type="match status" value="1"/>
</dbReference>
<dbReference type="SMART" id="SM00320">
    <property type="entry name" value="WD40"/>
    <property type="match status" value="3"/>
</dbReference>
<keyword evidence="5" id="KW-1185">Reference proteome</keyword>
<evidence type="ECO:0000313" key="5">
    <source>
        <dbReference type="Proteomes" id="UP000050761"/>
    </source>
</evidence>
<dbReference type="WBParaSite" id="HPBE_0001929001-mRNA-1">
    <property type="protein sequence ID" value="HPBE_0001929001-mRNA-1"/>
    <property type="gene ID" value="HPBE_0001929001"/>
</dbReference>
<dbReference type="AlphaFoldDB" id="A0A183GB43"/>
<reference evidence="4 5" key="1">
    <citation type="submission" date="2018-11" db="EMBL/GenBank/DDBJ databases">
        <authorList>
            <consortium name="Pathogen Informatics"/>
        </authorList>
    </citation>
    <scope>NUCLEOTIDE SEQUENCE [LARGE SCALE GENOMIC DNA]</scope>
</reference>
<accession>A0A3P8AJS5</accession>
<keyword evidence="2" id="KW-0677">Repeat</keyword>
<dbReference type="InterPro" id="IPR015943">
    <property type="entry name" value="WD40/YVTN_repeat-like_dom_sf"/>
</dbReference>
<dbReference type="PANTHER" id="PTHR19857">
    <property type="entry name" value="MITOCHONDRIAL DIVISION PROTEIN 1-RELATED"/>
    <property type="match status" value="1"/>
</dbReference>
<reference evidence="6" key="2">
    <citation type="submission" date="2019-09" db="UniProtKB">
        <authorList>
            <consortium name="WormBaseParasite"/>
        </authorList>
    </citation>
    <scope>IDENTIFICATION</scope>
</reference>
<name>A0A183GB43_HELPZ</name>
<dbReference type="SUPFAM" id="SSF50978">
    <property type="entry name" value="WD40 repeat-like"/>
    <property type="match status" value="1"/>
</dbReference>
<dbReference type="InterPro" id="IPR051179">
    <property type="entry name" value="WD_repeat_multifunction"/>
</dbReference>
<evidence type="ECO:0000256" key="1">
    <source>
        <dbReference type="ARBA" id="ARBA00022574"/>
    </source>
</evidence>
<gene>
    <name evidence="4" type="ORF">HPBE_LOCUS19289</name>
</gene>
<evidence type="ECO:0000313" key="4">
    <source>
        <dbReference type="EMBL" id="VDP14662.1"/>
    </source>
</evidence>
<feature type="region of interest" description="Disordered" evidence="3">
    <location>
        <begin position="1"/>
        <end position="45"/>
    </location>
</feature>
<dbReference type="InterPro" id="IPR001680">
    <property type="entry name" value="WD40_rpt"/>
</dbReference>
<accession>A0A183GB43</accession>
<evidence type="ECO:0000313" key="6">
    <source>
        <dbReference type="WBParaSite" id="HPBE_0001929001-mRNA-1"/>
    </source>
</evidence>
<evidence type="ECO:0000256" key="3">
    <source>
        <dbReference type="SAM" id="MobiDB-lite"/>
    </source>
</evidence>
<proteinExistence type="predicted"/>
<protein>
    <submittedName>
        <fullName evidence="6">WD_REPEATS_REGION domain-containing protein</fullName>
    </submittedName>
</protein>